<dbReference type="Pfam" id="PF00667">
    <property type="entry name" value="FAD_binding_1"/>
    <property type="match status" value="1"/>
</dbReference>
<dbReference type="Pfam" id="PF00258">
    <property type="entry name" value="Flavodoxin_1"/>
    <property type="match status" value="1"/>
</dbReference>
<comment type="cofactor">
    <cofactor evidence="1">
        <name>FMN</name>
        <dbReference type="ChEBI" id="CHEBI:58210"/>
    </cofactor>
</comment>
<dbReference type="PANTHER" id="PTHR19384:SF17">
    <property type="entry name" value="NADPH--CYTOCHROME P450 REDUCTASE"/>
    <property type="match status" value="1"/>
</dbReference>
<dbReference type="GO" id="GO:0010181">
    <property type="term" value="F:FMN binding"/>
    <property type="evidence" value="ECO:0007669"/>
    <property type="project" value="InterPro"/>
</dbReference>
<reference evidence="14" key="1">
    <citation type="submission" date="2018-10" db="EMBL/GenBank/DDBJ databases">
        <title>De novo assembly of a Great Dane genome.</title>
        <authorList>
            <person name="Kidd J.M."/>
            <person name="Pendleton A.L."/>
            <person name="Shen F."/>
            <person name="Emery S."/>
        </authorList>
    </citation>
    <scope>NUCLEOTIDE SEQUENCE [LARGE SCALE GENOMIC DNA]</scope>
    <source>
        <strain evidence="14">Great Dane</strain>
    </source>
</reference>
<feature type="compositionally biased region" description="Pro residues" evidence="11">
    <location>
        <begin position="59"/>
        <end position="78"/>
    </location>
</feature>
<keyword evidence="8" id="KW-0560">Oxidoreductase</keyword>
<feature type="region of interest" description="Disordered" evidence="11">
    <location>
        <begin position="949"/>
        <end position="976"/>
    </location>
</feature>
<evidence type="ECO:0000259" key="13">
    <source>
        <dbReference type="PROSITE" id="PS51384"/>
    </source>
</evidence>
<dbReference type="InterPro" id="IPR023173">
    <property type="entry name" value="NADPH_Cyt_P450_Rdtase_alpha"/>
</dbReference>
<evidence type="ECO:0000256" key="8">
    <source>
        <dbReference type="ARBA" id="ARBA00023002"/>
    </source>
</evidence>
<feature type="domain" description="FAD-binding FR-type" evidence="13">
    <location>
        <begin position="530"/>
        <end position="866"/>
    </location>
</feature>
<evidence type="ECO:0000256" key="5">
    <source>
        <dbReference type="ARBA" id="ARBA00022824"/>
    </source>
</evidence>
<organism evidence="14 15">
    <name type="scientific">Canis lupus familiaris</name>
    <name type="common">Dog</name>
    <name type="synonym">Canis familiaris</name>
    <dbReference type="NCBI Taxonomy" id="9615"/>
    <lineage>
        <taxon>Eukaryota</taxon>
        <taxon>Metazoa</taxon>
        <taxon>Chordata</taxon>
        <taxon>Craniata</taxon>
        <taxon>Vertebrata</taxon>
        <taxon>Euteleostomi</taxon>
        <taxon>Mammalia</taxon>
        <taxon>Eutheria</taxon>
        <taxon>Laurasiatheria</taxon>
        <taxon>Carnivora</taxon>
        <taxon>Caniformia</taxon>
        <taxon>Canidae</taxon>
        <taxon>Canis</taxon>
    </lineage>
</organism>
<evidence type="ECO:0000256" key="11">
    <source>
        <dbReference type="SAM" id="MobiDB-lite"/>
    </source>
</evidence>
<accession>A0A8C0SHU5</accession>
<dbReference type="InterPro" id="IPR017938">
    <property type="entry name" value="Riboflavin_synthase-like_b-brl"/>
</dbReference>
<keyword evidence="7" id="KW-0521">NADP</keyword>
<feature type="region of interest" description="Disordered" evidence="11">
    <location>
        <begin position="1"/>
        <end position="172"/>
    </location>
</feature>
<dbReference type="FunFam" id="1.20.990.10:FF:000001">
    <property type="entry name" value="NADPH--cytochrome P450 reductase"/>
    <property type="match status" value="1"/>
</dbReference>
<dbReference type="PANTHER" id="PTHR19384">
    <property type="entry name" value="NITRIC OXIDE SYNTHASE-RELATED"/>
    <property type="match status" value="1"/>
</dbReference>
<evidence type="ECO:0000313" key="14">
    <source>
        <dbReference type="Ensembl" id="ENSCAFP00040021814.1"/>
    </source>
</evidence>
<protein>
    <recommendedName>
        <fullName evidence="10">NADPH--hemoprotein reductase</fullName>
        <ecNumber evidence="10">1.6.2.4</ecNumber>
    </recommendedName>
</protein>
<feature type="domain" description="Flavodoxin-like" evidence="12">
    <location>
        <begin position="331"/>
        <end position="475"/>
    </location>
</feature>
<evidence type="ECO:0000256" key="10">
    <source>
        <dbReference type="ARBA" id="ARBA00023797"/>
    </source>
</evidence>
<dbReference type="InterPro" id="IPR029039">
    <property type="entry name" value="Flavoprotein-like_sf"/>
</dbReference>
<evidence type="ECO:0000256" key="1">
    <source>
        <dbReference type="ARBA" id="ARBA00001917"/>
    </source>
</evidence>
<keyword evidence="9" id="KW-0472">Membrane</keyword>
<sequence length="976" mass="106822">MPPNPPDPIYNARTKAKEAEVGLFPATQAARPFKPEAPPTPRLPPLQSRARPLPVTSRPSPPPLPQAGPRSRPGPPRSGGPDPVRRRKREHARAAASSSRPGGGAHGHGPAVTDRAEPPARGAAASRPRPPGELRPGSRARPRGGAAGGGGVEPGRTKSSDSPGEAWPRERARAARLGGWCPDRHAPTPAAGAGGGSASVVRACVLCRWPQCCRAARVYRFLGFLFADRGAAKGPSGRRSLLCLQTEFPVNMEDSSMDASATVSETVVEEVSLFSMTDMILFSLIVGLLTYWFLFRKKKDEIPEFTTIQPMTSSAKDSSFVEKMKKTGRNIIVFYGSQTGTAEEFANRLSKDAHRYGMRGMAADPEEYDLADLGSLPEIENSLAVFCMATYGEGDPTDNAQDFYDWLQETDVDLSGVKYAVFGLGNKTYEHFNAMGKYVDKRLEQLGAQRIFELGMGDDDGNLEEDFITWREQFWPAVCEHFGVEATGEESSIRQYELVVHTDIDMAKVYVGEMGRLKSYENQKPPFDAKNPFLAAVTTNRKLNQGTERHLMHLELDISDSKLRYESGDHVAVYPANDSALVNQLGEILGADLDVVMSLNNLDEESNKKHPFPCPTSYRTALTYYLDITNPPRTNVLYELAQYASEPTEQEHLRKMASSSGEGKELYLSWVVEARRHILAILQDYPSLRPPIDHLCELLPRLQARYYSIASSSKVRGSWLERAGPVGCPKLWPQLFPRGAGRQLEPRAQRVGHYNRLPARIQGQPGRASGEPGAPRGWGRALSRTPGWRQGGQPQGGSLRRAHPTPSQVHPNSVHICAVAVEYQTRSGRINKGVATSWLRAKEPAGENGRRALVPMFVRKSQFRLPFKAATPVIMVGPGTGVAPFIGFIQERAWLRQQGKCGPGRGSLGSREVPCSHVPAHSCPTAQARRWGRHCSTTAAAALTRTTCTARSWPSSTRTAPSPSSTWPSPGSSPTR</sequence>
<evidence type="ECO:0000256" key="2">
    <source>
        <dbReference type="ARBA" id="ARBA00001974"/>
    </source>
</evidence>
<dbReference type="InterPro" id="IPR003097">
    <property type="entry name" value="CysJ-like_FAD-binding"/>
</dbReference>
<dbReference type="AlphaFoldDB" id="A0A8C0SHU5"/>
<keyword evidence="6" id="KW-0274">FAD</keyword>
<dbReference type="InterPro" id="IPR008254">
    <property type="entry name" value="Flavodoxin/NO_synth"/>
</dbReference>
<keyword evidence="3" id="KW-0285">Flavoprotein</keyword>
<dbReference type="Ensembl" id="ENSCAFT00040025094.1">
    <property type="protein sequence ID" value="ENSCAFP00040021814.1"/>
    <property type="gene ID" value="ENSCAFG00040013317.1"/>
</dbReference>
<name>A0A8C0SHU5_CANLF</name>
<dbReference type="InterPro" id="IPR001094">
    <property type="entry name" value="Flavdoxin-like"/>
</dbReference>
<dbReference type="PROSITE" id="PS51384">
    <property type="entry name" value="FAD_FR"/>
    <property type="match status" value="1"/>
</dbReference>
<dbReference type="PRINTS" id="PR00369">
    <property type="entry name" value="FLAVODOXIN"/>
</dbReference>
<keyword evidence="4" id="KW-0288">FMN</keyword>
<dbReference type="InterPro" id="IPR017927">
    <property type="entry name" value="FAD-bd_FR_type"/>
</dbReference>
<feature type="region of interest" description="Disordered" evidence="11">
    <location>
        <begin position="760"/>
        <end position="811"/>
    </location>
</feature>
<dbReference type="FunFam" id="3.40.50.360:FF:000009">
    <property type="entry name" value="NADPH--cytochrome P450 reductase"/>
    <property type="match status" value="1"/>
</dbReference>
<dbReference type="SUPFAM" id="SSF52218">
    <property type="entry name" value="Flavoproteins"/>
    <property type="match status" value="1"/>
</dbReference>
<feature type="compositionally biased region" description="Pro residues" evidence="11">
    <location>
        <begin position="35"/>
        <end position="44"/>
    </location>
</feature>
<dbReference type="EC" id="1.6.2.4" evidence="10"/>
<dbReference type="Gene3D" id="3.40.50.80">
    <property type="entry name" value="Nucleotide-binding domain of ferredoxin-NADP reductase (FNR) module"/>
    <property type="match status" value="1"/>
</dbReference>
<dbReference type="Gene3D" id="1.20.990.10">
    <property type="entry name" value="NADPH-cytochrome p450 Reductase, Chain A, domain 3"/>
    <property type="match status" value="1"/>
</dbReference>
<proteinExistence type="predicted"/>
<reference evidence="14" key="2">
    <citation type="submission" date="2025-08" db="UniProtKB">
        <authorList>
            <consortium name="Ensembl"/>
        </authorList>
    </citation>
    <scope>IDENTIFICATION</scope>
</reference>
<dbReference type="InterPro" id="IPR039261">
    <property type="entry name" value="FNR_nucleotide-bd"/>
</dbReference>
<keyword evidence="5" id="KW-0256">Endoplasmic reticulum</keyword>
<evidence type="ECO:0000313" key="15">
    <source>
        <dbReference type="Proteomes" id="UP000694542"/>
    </source>
</evidence>
<dbReference type="Gene3D" id="3.40.50.360">
    <property type="match status" value="1"/>
</dbReference>
<evidence type="ECO:0000256" key="4">
    <source>
        <dbReference type="ARBA" id="ARBA00022643"/>
    </source>
</evidence>
<evidence type="ECO:0000256" key="6">
    <source>
        <dbReference type="ARBA" id="ARBA00022827"/>
    </source>
</evidence>
<evidence type="ECO:0000256" key="7">
    <source>
        <dbReference type="ARBA" id="ARBA00022857"/>
    </source>
</evidence>
<comment type="cofactor">
    <cofactor evidence="2">
        <name>FAD</name>
        <dbReference type="ChEBI" id="CHEBI:57692"/>
    </cofactor>
</comment>
<dbReference type="Gene3D" id="2.40.30.10">
    <property type="entry name" value="Translation factors"/>
    <property type="match status" value="2"/>
</dbReference>
<dbReference type="SUPFAM" id="SSF52343">
    <property type="entry name" value="Ferredoxin reductase-like, C-terminal NADP-linked domain"/>
    <property type="match status" value="1"/>
</dbReference>
<evidence type="ECO:0000259" key="12">
    <source>
        <dbReference type="PROSITE" id="PS50902"/>
    </source>
</evidence>
<evidence type="ECO:0000256" key="3">
    <source>
        <dbReference type="ARBA" id="ARBA00022630"/>
    </source>
</evidence>
<dbReference type="SUPFAM" id="SSF63380">
    <property type="entry name" value="Riboflavin synthase domain-like"/>
    <property type="match status" value="2"/>
</dbReference>
<dbReference type="PROSITE" id="PS50902">
    <property type="entry name" value="FLAVODOXIN_LIKE"/>
    <property type="match status" value="1"/>
</dbReference>
<dbReference type="GO" id="GO:0003958">
    <property type="term" value="F:NADPH-hemoprotein reductase activity"/>
    <property type="evidence" value="ECO:0007669"/>
    <property type="project" value="UniProtKB-EC"/>
</dbReference>
<dbReference type="Proteomes" id="UP000694542">
    <property type="component" value="Chromosome 6"/>
</dbReference>
<evidence type="ECO:0000256" key="9">
    <source>
        <dbReference type="ARBA" id="ARBA00023136"/>
    </source>
</evidence>